<keyword evidence="1 3" id="KW-0547">Nucleotide-binding</keyword>
<comment type="similarity">
    <text evidence="3">Belongs to the AAA ATPase family.</text>
</comment>
<dbReference type="InterPro" id="IPR003960">
    <property type="entry name" value="ATPase_AAA_CS"/>
</dbReference>
<proteinExistence type="inferred from homology"/>
<dbReference type="EMBL" id="CAJNOJ010000838">
    <property type="protein sequence ID" value="CAF1527552.1"/>
    <property type="molecule type" value="Genomic_DNA"/>
</dbReference>
<feature type="non-terminal residue" evidence="5">
    <location>
        <position position="1"/>
    </location>
</feature>
<name>A0A815V3U4_ADIRI</name>
<dbReference type="Proteomes" id="UP000663852">
    <property type="component" value="Unassembled WGS sequence"/>
</dbReference>
<feature type="domain" description="ATPase AAA-type core" evidence="4">
    <location>
        <begin position="1"/>
        <end position="60"/>
    </location>
</feature>
<evidence type="ECO:0000313" key="6">
    <source>
        <dbReference type="Proteomes" id="UP000663852"/>
    </source>
</evidence>
<comment type="caution">
    <text evidence="5">The sequence shown here is derived from an EMBL/GenBank/DDBJ whole genome shotgun (WGS) entry which is preliminary data.</text>
</comment>
<dbReference type="PANTHER" id="PTHR23077:SF171">
    <property type="entry name" value="NUCLEAR VALOSIN-CONTAINING PROTEIN-LIKE"/>
    <property type="match status" value="1"/>
</dbReference>
<evidence type="ECO:0000256" key="3">
    <source>
        <dbReference type="RuleBase" id="RU003651"/>
    </source>
</evidence>
<dbReference type="InterPro" id="IPR027417">
    <property type="entry name" value="P-loop_NTPase"/>
</dbReference>
<dbReference type="Pfam" id="PF00004">
    <property type="entry name" value="AAA"/>
    <property type="match status" value="1"/>
</dbReference>
<organism evidence="5 6">
    <name type="scientific">Adineta ricciae</name>
    <name type="common">Rotifer</name>
    <dbReference type="NCBI Taxonomy" id="249248"/>
    <lineage>
        <taxon>Eukaryota</taxon>
        <taxon>Metazoa</taxon>
        <taxon>Spiralia</taxon>
        <taxon>Gnathifera</taxon>
        <taxon>Rotifera</taxon>
        <taxon>Eurotatoria</taxon>
        <taxon>Bdelloidea</taxon>
        <taxon>Adinetida</taxon>
        <taxon>Adinetidae</taxon>
        <taxon>Adineta</taxon>
    </lineage>
</organism>
<dbReference type="GO" id="GO:0016887">
    <property type="term" value="F:ATP hydrolysis activity"/>
    <property type="evidence" value="ECO:0007669"/>
    <property type="project" value="InterPro"/>
</dbReference>
<accession>A0A815V3U4</accession>
<dbReference type="PROSITE" id="PS00674">
    <property type="entry name" value="AAA"/>
    <property type="match status" value="1"/>
</dbReference>
<reference evidence="5" key="1">
    <citation type="submission" date="2021-02" db="EMBL/GenBank/DDBJ databases">
        <authorList>
            <person name="Nowell W R."/>
        </authorList>
    </citation>
    <scope>NUCLEOTIDE SEQUENCE</scope>
</reference>
<dbReference type="GO" id="GO:0005524">
    <property type="term" value="F:ATP binding"/>
    <property type="evidence" value="ECO:0007669"/>
    <property type="project" value="UniProtKB-KW"/>
</dbReference>
<dbReference type="AlphaFoldDB" id="A0A815V3U4"/>
<dbReference type="SUPFAM" id="SSF52540">
    <property type="entry name" value="P-loop containing nucleoside triphosphate hydrolases"/>
    <property type="match status" value="1"/>
</dbReference>
<dbReference type="PANTHER" id="PTHR23077">
    <property type="entry name" value="AAA-FAMILY ATPASE"/>
    <property type="match status" value="1"/>
</dbReference>
<dbReference type="InterPro" id="IPR003959">
    <property type="entry name" value="ATPase_AAA_core"/>
</dbReference>
<sequence>LAPKRTDDSSDVNVSKLSVLLSVIDGIKDVPNLMIFCATNRLHMMDEAFLRRMNGKYFVGRPSSRARKNMLSQMKSWHVSPQLLEHLTMATTNFSGAAIILASSMK</sequence>
<dbReference type="InterPro" id="IPR050168">
    <property type="entry name" value="AAA_ATPase_domain"/>
</dbReference>
<dbReference type="OrthoDB" id="10048542at2759"/>
<evidence type="ECO:0000259" key="4">
    <source>
        <dbReference type="Pfam" id="PF00004"/>
    </source>
</evidence>
<protein>
    <recommendedName>
        <fullName evidence="4">ATPase AAA-type core domain-containing protein</fullName>
    </recommendedName>
</protein>
<evidence type="ECO:0000256" key="2">
    <source>
        <dbReference type="ARBA" id="ARBA00022840"/>
    </source>
</evidence>
<evidence type="ECO:0000313" key="5">
    <source>
        <dbReference type="EMBL" id="CAF1527552.1"/>
    </source>
</evidence>
<evidence type="ECO:0000256" key="1">
    <source>
        <dbReference type="ARBA" id="ARBA00022741"/>
    </source>
</evidence>
<keyword evidence="2 3" id="KW-0067">ATP-binding</keyword>
<gene>
    <name evidence="5" type="ORF">EDS130_LOCUS44317</name>
</gene>
<dbReference type="Gene3D" id="3.40.50.300">
    <property type="entry name" value="P-loop containing nucleotide triphosphate hydrolases"/>
    <property type="match status" value="1"/>
</dbReference>